<evidence type="ECO:0000256" key="3">
    <source>
        <dbReference type="ARBA" id="ARBA00022490"/>
    </source>
</evidence>
<evidence type="ECO:0000256" key="2">
    <source>
        <dbReference type="ARBA" id="ARBA00004496"/>
    </source>
</evidence>
<dbReference type="InterPro" id="IPR018866">
    <property type="entry name" value="Znf-4CXXC_R1"/>
</dbReference>
<feature type="region of interest" description="Disordered" evidence="10">
    <location>
        <begin position="193"/>
        <end position="230"/>
    </location>
</feature>
<feature type="compositionally biased region" description="Polar residues" evidence="10">
    <location>
        <begin position="595"/>
        <end position="628"/>
    </location>
</feature>
<feature type="region of interest" description="Disordered" evidence="10">
    <location>
        <begin position="395"/>
        <end position="419"/>
    </location>
</feature>
<keyword evidence="6" id="KW-0832">Ubl conjugation</keyword>
<dbReference type="STRING" id="27349.A0A0L6U7S5"/>
<evidence type="ECO:0000256" key="7">
    <source>
        <dbReference type="ARBA" id="ARBA00023015"/>
    </source>
</evidence>
<feature type="compositionally biased region" description="Basic residues" evidence="10">
    <location>
        <begin position="409"/>
        <end position="419"/>
    </location>
</feature>
<evidence type="ECO:0000256" key="8">
    <source>
        <dbReference type="ARBA" id="ARBA00023163"/>
    </source>
</evidence>
<dbReference type="AlphaFoldDB" id="A0A0L6U7S5"/>
<feature type="compositionally biased region" description="Low complexity" evidence="10">
    <location>
        <begin position="193"/>
        <end position="206"/>
    </location>
</feature>
<evidence type="ECO:0000256" key="1">
    <source>
        <dbReference type="ARBA" id="ARBA00004123"/>
    </source>
</evidence>
<feature type="domain" description="Zinc-finger" evidence="11">
    <location>
        <begin position="308"/>
        <end position="389"/>
    </location>
</feature>
<comment type="caution">
    <text evidence="12">The sequence shown here is derived from an EMBL/GenBank/DDBJ whole genome shotgun (WGS) entry which is preliminary data.</text>
</comment>
<dbReference type="VEuPathDB" id="FungiDB:VP01_902g3"/>
<feature type="compositionally biased region" description="Polar residues" evidence="10">
    <location>
        <begin position="103"/>
        <end position="116"/>
    </location>
</feature>
<keyword evidence="13" id="KW-1185">Reference proteome</keyword>
<dbReference type="OrthoDB" id="2497737at2759"/>
<gene>
    <name evidence="12" type="ORF">VP01_902g3</name>
</gene>
<sequence length="702" mass="76075">MNLSGGTGCGKSWPHLPLPSVAKEPFMYLALFNTPTSGPIPKTQKPQRLFVVLSDLPAEMVSGPPSHLCPVQPVSDSGHAEGGSADPHAPSPFSPSDSEADIQDTSPTSLTDSVASAQAPKTPLINSGPTDRPLRLHSQGILTQSTKANQVSQSTCRGSLNKLVAGCNERAAIAMEILRNICWSGGDEQAVSSSATAATTSPSSLTRQPSANIEASPPCFGQAKDDHGRQDLPAHESLTQIESTEMLQTEASLKFCRSETSSLSDLSSVPSTQAPSPAASCEVECQNKTSRIRALLPATEPDETGQYESSTCHQCRGKNSRPKMICDQSRNPHCLVRVCHRCLIVREFYDNVPELRPPQFEFVPGGRMLCVKCRNICPCAPCRRRRGEQLEVRRRRSRALPKTSSKQLLPRKKRAQGKTIRKWVPRRPPDLLMNAKPCTSKQLAAFPLVQEGRTMNEVEFGSDDIVILHPSAEVSPTDTGQSIAPTNRPISSTAGRMVGVTKETQLSQRFIPFQASSSSVSKASIAGTSAQPAKQGQGHQGKGKSCADQFPSLKAKNIAHKTPGRPRRRKDKPRPDEPAAPKNVRPKRAKRGTNHDNTLINQPQLSEAASGMASSLNTEQNASGSKATCQNILPQGPEEQQHELHAEMGTLEFKNMPDDLGRQKARTEAFERARMMQDFLRSGLSFEKALEATLMFLGPSSS</sequence>
<feature type="compositionally biased region" description="Low complexity" evidence="10">
    <location>
        <begin position="524"/>
        <end position="537"/>
    </location>
</feature>
<proteinExistence type="predicted"/>
<evidence type="ECO:0000313" key="13">
    <source>
        <dbReference type="Proteomes" id="UP000037035"/>
    </source>
</evidence>
<comment type="subcellular location">
    <subcellularLocation>
        <location evidence="2">Cytoplasm</location>
    </subcellularLocation>
    <subcellularLocation>
        <location evidence="1">Nucleus</location>
    </subcellularLocation>
</comment>
<dbReference type="GO" id="GO:0005634">
    <property type="term" value="C:nucleus"/>
    <property type="evidence" value="ECO:0007669"/>
    <property type="project" value="UniProtKB-SubCell"/>
</dbReference>
<keyword evidence="9" id="KW-0539">Nucleus</keyword>
<name>A0A0L6U7S5_9BASI</name>
<evidence type="ECO:0000313" key="12">
    <source>
        <dbReference type="EMBL" id="KNZ44566.1"/>
    </source>
</evidence>
<evidence type="ECO:0000256" key="5">
    <source>
        <dbReference type="ARBA" id="ARBA00022553"/>
    </source>
</evidence>
<dbReference type="GO" id="GO:0005737">
    <property type="term" value="C:cytoplasm"/>
    <property type="evidence" value="ECO:0007669"/>
    <property type="project" value="UniProtKB-SubCell"/>
</dbReference>
<dbReference type="PANTHER" id="PTHR31169">
    <property type="entry name" value="OS05G0300700 PROTEIN"/>
    <property type="match status" value="1"/>
</dbReference>
<dbReference type="EMBL" id="LAVV01014638">
    <property type="protein sequence ID" value="KNZ44566.1"/>
    <property type="molecule type" value="Genomic_DNA"/>
</dbReference>
<evidence type="ECO:0000256" key="10">
    <source>
        <dbReference type="SAM" id="MobiDB-lite"/>
    </source>
</evidence>
<feature type="compositionally biased region" description="Polar residues" evidence="10">
    <location>
        <begin position="474"/>
        <end position="494"/>
    </location>
</feature>
<dbReference type="GO" id="GO:0006355">
    <property type="term" value="P:regulation of DNA-templated transcription"/>
    <property type="evidence" value="ECO:0007669"/>
    <property type="project" value="InterPro"/>
</dbReference>
<evidence type="ECO:0000259" key="11">
    <source>
        <dbReference type="Pfam" id="PF10497"/>
    </source>
</evidence>
<keyword evidence="4" id="KW-1017">Isopeptide bond</keyword>
<dbReference type="Proteomes" id="UP000037035">
    <property type="component" value="Unassembled WGS sequence"/>
</dbReference>
<feature type="compositionally biased region" description="Basic residues" evidence="10">
    <location>
        <begin position="557"/>
        <end position="572"/>
    </location>
</feature>
<keyword evidence="7" id="KW-0805">Transcription regulation</keyword>
<organism evidence="12 13">
    <name type="scientific">Puccinia sorghi</name>
    <dbReference type="NCBI Taxonomy" id="27349"/>
    <lineage>
        <taxon>Eukaryota</taxon>
        <taxon>Fungi</taxon>
        <taxon>Dikarya</taxon>
        <taxon>Basidiomycota</taxon>
        <taxon>Pucciniomycotina</taxon>
        <taxon>Pucciniomycetes</taxon>
        <taxon>Pucciniales</taxon>
        <taxon>Pucciniaceae</taxon>
        <taxon>Puccinia</taxon>
    </lineage>
</organism>
<dbReference type="Pfam" id="PF10497">
    <property type="entry name" value="zf-4CXXC_R1"/>
    <property type="match status" value="1"/>
</dbReference>
<evidence type="ECO:0000256" key="4">
    <source>
        <dbReference type="ARBA" id="ARBA00022499"/>
    </source>
</evidence>
<keyword evidence="3" id="KW-0963">Cytoplasm</keyword>
<feature type="region of interest" description="Disordered" evidence="10">
    <location>
        <begin position="473"/>
        <end position="496"/>
    </location>
</feature>
<reference evidence="12 13" key="1">
    <citation type="submission" date="2015-08" db="EMBL/GenBank/DDBJ databases">
        <title>Next Generation Sequencing and Analysis of the Genome of Puccinia sorghi L Schw, the Causal Agent of Maize Common Rust.</title>
        <authorList>
            <person name="Rochi L."/>
            <person name="Burguener G."/>
            <person name="Darino M."/>
            <person name="Turjanski A."/>
            <person name="Kreff E."/>
            <person name="Dieguez M.J."/>
            <person name="Sacco F."/>
        </authorList>
    </citation>
    <scope>NUCLEOTIDE SEQUENCE [LARGE SCALE GENOMIC DNA]</scope>
    <source>
        <strain evidence="12 13">RO10H11247</strain>
    </source>
</reference>
<evidence type="ECO:0000256" key="6">
    <source>
        <dbReference type="ARBA" id="ARBA00022843"/>
    </source>
</evidence>
<feature type="region of interest" description="Disordered" evidence="10">
    <location>
        <begin position="63"/>
        <end position="135"/>
    </location>
</feature>
<protein>
    <recommendedName>
        <fullName evidence="11">Zinc-finger domain-containing protein</fullName>
    </recommendedName>
</protein>
<keyword evidence="8" id="KW-0804">Transcription</keyword>
<dbReference type="PANTHER" id="PTHR31169:SF8">
    <property type="entry name" value="ZINC-FINGER DOMAIN OF MONOAMINE-OXIDASE A REPRESSOR R1 PROTEIN"/>
    <property type="match status" value="1"/>
</dbReference>
<feature type="region of interest" description="Disordered" evidence="10">
    <location>
        <begin position="524"/>
        <end position="628"/>
    </location>
</feature>
<accession>A0A0L6U7S5</accession>
<keyword evidence="5" id="KW-0597">Phosphoprotein</keyword>
<dbReference type="InterPro" id="IPR040221">
    <property type="entry name" value="CDCA7/CDA7L"/>
</dbReference>
<evidence type="ECO:0000256" key="9">
    <source>
        <dbReference type="ARBA" id="ARBA00023242"/>
    </source>
</evidence>